<sequence>MTVEHPVAVVGAGIAGLAVLRALHQRDVPAFALERRSELPPSGLAVNVPGNGIAALASLGLGDDLAERGAPVRRREYRNARGRLLYAIDEDAFWGSAAPRRIMRRRELLGLLGRDLPDGAVRFGAPVTGVSERPGGVQVRLADGTAEEVGFLVGADGVHSAVRAALFGPGGRGRALMSESSWRFMAPDPGVDCYTVWLGSGRSFLTIPVGDGEVYCFASALGGGAVGGDDSWLVEAFADFPAPVRNILAHLQAHPTRLYHSPIEEVRIPRWNRGRAMLIGDAAHATAPVWAQGASLAVEDAVVLSSLLGTRSDWTGVGAEFDRRRRARVEHVQRMTDRASRAAALPGWLRELVLPMAGPAGYRATFGPLRAGVL</sequence>
<comment type="caution">
    <text evidence="4">The sequence shown here is derived from an EMBL/GenBank/DDBJ whole genome shotgun (WGS) entry which is preliminary data.</text>
</comment>
<dbReference type="Pfam" id="PF01494">
    <property type="entry name" value="FAD_binding_3"/>
    <property type="match status" value="1"/>
</dbReference>
<accession>A0ABP9NCK1</accession>
<keyword evidence="2 4" id="KW-0503">Monooxygenase</keyword>
<dbReference type="InterPro" id="IPR036188">
    <property type="entry name" value="FAD/NAD-bd_sf"/>
</dbReference>
<dbReference type="EMBL" id="BAABJO010000004">
    <property type="protein sequence ID" value="GAA5114402.1"/>
    <property type="molecule type" value="Genomic_DNA"/>
</dbReference>
<proteinExistence type="predicted"/>
<feature type="domain" description="FAD-binding" evidence="3">
    <location>
        <begin position="5"/>
        <end position="339"/>
    </location>
</feature>
<evidence type="ECO:0000256" key="2">
    <source>
        <dbReference type="ARBA" id="ARBA00023033"/>
    </source>
</evidence>
<evidence type="ECO:0000259" key="3">
    <source>
        <dbReference type="Pfam" id="PF01494"/>
    </source>
</evidence>
<reference evidence="5" key="1">
    <citation type="journal article" date="2019" name="Int. J. Syst. Evol. Microbiol.">
        <title>The Global Catalogue of Microorganisms (GCM) 10K type strain sequencing project: providing services to taxonomists for standard genome sequencing and annotation.</title>
        <authorList>
            <consortium name="The Broad Institute Genomics Platform"/>
            <consortium name="The Broad Institute Genome Sequencing Center for Infectious Disease"/>
            <person name="Wu L."/>
            <person name="Ma J."/>
        </authorList>
    </citation>
    <scope>NUCLEOTIDE SEQUENCE [LARGE SCALE GENOMIC DNA]</scope>
    <source>
        <strain evidence="5">JCM 18302</strain>
    </source>
</reference>
<organism evidence="4 5">
    <name type="scientific">Pseudonocardia adelaidensis</name>
    <dbReference type="NCBI Taxonomy" id="648754"/>
    <lineage>
        <taxon>Bacteria</taxon>
        <taxon>Bacillati</taxon>
        <taxon>Actinomycetota</taxon>
        <taxon>Actinomycetes</taxon>
        <taxon>Pseudonocardiales</taxon>
        <taxon>Pseudonocardiaceae</taxon>
        <taxon>Pseudonocardia</taxon>
    </lineage>
</organism>
<evidence type="ECO:0000313" key="5">
    <source>
        <dbReference type="Proteomes" id="UP001500804"/>
    </source>
</evidence>
<dbReference type="PANTHER" id="PTHR13789:SF309">
    <property type="entry name" value="PUTATIVE (AFU_ORTHOLOGUE AFUA_6G14510)-RELATED"/>
    <property type="match status" value="1"/>
</dbReference>
<keyword evidence="5" id="KW-1185">Reference proteome</keyword>
<dbReference type="Gene3D" id="3.50.50.60">
    <property type="entry name" value="FAD/NAD(P)-binding domain"/>
    <property type="match status" value="1"/>
</dbReference>
<evidence type="ECO:0000313" key="4">
    <source>
        <dbReference type="EMBL" id="GAA5114402.1"/>
    </source>
</evidence>
<dbReference type="InterPro" id="IPR002938">
    <property type="entry name" value="FAD-bd"/>
</dbReference>
<dbReference type="InterPro" id="IPR050493">
    <property type="entry name" value="FAD-dep_Monooxygenase_BioMet"/>
</dbReference>
<gene>
    <name evidence="4" type="ORF">GCM10023320_11500</name>
</gene>
<dbReference type="GO" id="GO:0004497">
    <property type="term" value="F:monooxygenase activity"/>
    <property type="evidence" value="ECO:0007669"/>
    <property type="project" value="UniProtKB-KW"/>
</dbReference>
<name>A0ABP9NCK1_9PSEU</name>
<evidence type="ECO:0000256" key="1">
    <source>
        <dbReference type="ARBA" id="ARBA00023002"/>
    </source>
</evidence>
<dbReference type="SUPFAM" id="SSF51905">
    <property type="entry name" value="FAD/NAD(P)-binding domain"/>
    <property type="match status" value="1"/>
</dbReference>
<keyword evidence="1" id="KW-0560">Oxidoreductase</keyword>
<dbReference type="PRINTS" id="PR00420">
    <property type="entry name" value="RNGMNOXGNASE"/>
</dbReference>
<dbReference type="Proteomes" id="UP001500804">
    <property type="component" value="Unassembled WGS sequence"/>
</dbReference>
<dbReference type="RefSeq" id="WP_345603739.1">
    <property type="nucleotide sequence ID" value="NZ_BAABJO010000004.1"/>
</dbReference>
<dbReference type="PANTHER" id="PTHR13789">
    <property type="entry name" value="MONOOXYGENASE"/>
    <property type="match status" value="1"/>
</dbReference>
<protein>
    <submittedName>
        <fullName evidence="4">FAD-dependent monooxygenase</fullName>
    </submittedName>
</protein>